<organism evidence="2 3">
    <name type="scientific">Pristionchus fissidentatus</name>
    <dbReference type="NCBI Taxonomy" id="1538716"/>
    <lineage>
        <taxon>Eukaryota</taxon>
        <taxon>Metazoa</taxon>
        <taxon>Ecdysozoa</taxon>
        <taxon>Nematoda</taxon>
        <taxon>Chromadorea</taxon>
        <taxon>Rhabditida</taxon>
        <taxon>Rhabditina</taxon>
        <taxon>Diplogasteromorpha</taxon>
        <taxon>Diplogasteroidea</taxon>
        <taxon>Neodiplogasteridae</taxon>
        <taxon>Pristionchus</taxon>
    </lineage>
</organism>
<dbReference type="PANTHER" id="PTHR11533">
    <property type="entry name" value="PROTEASE M1 ZINC METALLOPROTEASE"/>
    <property type="match status" value="1"/>
</dbReference>
<dbReference type="PANTHER" id="PTHR11533:SF299">
    <property type="entry name" value="AMINOPEPTIDASE"/>
    <property type="match status" value="1"/>
</dbReference>
<feature type="domain" description="Peptidase M1 membrane alanine aminopeptidase" evidence="1">
    <location>
        <begin position="49"/>
        <end position="111"/>
    </location>
</feature>
<dbReference type="InterPro" id="IPR014782">
    <property type="entry name" value="Peptidase_M1_dom"/>
</dbReference>
<dbReference type="GO" id="GO:0008270">
    <property type="term" value="F:zinc ion binding"/>
    <property type="evidence" value="ECO:0007669"/>
    <property type="project" value="InterPro"/>
</dbReference>
<evidence type="ECO:0000313" key="3">
    <source>
        <dbReference type="Proteomes" id="UP001432322"/>
    </source>
</evidence>
<sequence length="298" mass="34934">VNEGFPTMYQSIEEWDKPFPASLHEVALHTHFTYTRSRFLNNHFFGNTKVHYEKAANLLLLIRNYIGGQNFDRAINKYLRDNEFGSGDSATLIKYLTEATSLNISQMLHEWTYQPGKAVLIVDRQENTVTIRQQRLQSTHFNSELRDTKSRWTIPLNYTVDDVETSIVLSSEQAETHFDIPANSTFIISQDYNELFFPYYTSPDKFQMKTIGFKNWVDISREMHHAGYITTNQFVQHLRTAMIHTQISNEKLANILLYKPNSDPLISWENIIRSCSWINLNQTTSKEHIFEAYLIYVR</sequence>
<dbReference type="GO" id="GO:0005615">
    <property type="term" value="C:extracellular space"/>
    <property type="evidence" value="ECO:0007669"/>
    <property type="project" value="TreeGrafter"/>
</dbReference>
<dbReference type="GO" id="GO:0016020">
    <property type="term" value="C:membrane"/>
    <property type="evidence" value="ECO:0007669"/>
    <property type="project" value="TreeGrafter"/>
</dbReference>
<dbReference type="AlphaFoldDB" id="A0AAV5V4E8"/>
<dbReference type="GO" id="GO:0005737">
    <property type="term" value="C:cytoplasm"/>
    <property type="evidence" value="ECO:0007669"/>
    <property type="project" value="TreeGrafter"/>
</dbReference>
<dbReference type="Pfam" id="PF01433">
    <property type="entry name" value="Peptidase_M1"/>
    <property type="match status" value="1"/>
</dbReference>
<dbReference type="GO" id="GO:0070006">
    <property type="term" value="F:metalloaminopeptidase activity"/>
    <property type="evidence" value="ECO:0007669"/>
    <property type="project" value="TreeGrafter"/>
</dbReference>
<evidence type="ECO:0000313" key="2">
    <source>
        <dbReference type="EMBL" id="GMT14276.1"/>
    </source>
</evidence>
<dbReference type="Gene3D" id="1.10.390.10">
    <property type="entry name" value="Neutral Protease Domain 2"/>
    <property type="match status" value="1"/>
</dbReference>
<gene>
    <name evidence="2" type="ORF">PFISCL1PPCAC_5573</name>
</gene>
<dbReference type="EMBL" id="BTSY01000002">
    <property type="protein sequence ID" value="GMT14276.1"/>
    <property type="molecule type" value="Genomic_DNA"/>
</dbReference>
<accession>A0AAV5V4E8</accession>
<feature type="non-terminal residue" evidence="2">
    <location>
        <position position="1"/>
    </location>
</feature>
<evidence type="ECO:0000259" key="1">
    <source>
        <dbReference type="Pfam" id="PF01433"/>
    </source>
</evidence>
<dbReference type="InterPro" id="IPR050344">
    <property type="entry name" value="Peptidase_M1_aminopeptidases"/>
</dbReference>
<reference evidence="2" key="1">
    <citation type="submission" date="2023-10" db="EMBL/GenBank/DDBJ databases">
        <title>Genome assembly of Pristionchus species.</title>
        <authorList>
            <person name="Yoshida K."/>
            <person name="Sommer R.J."/>
        </authorList>
    </citation>
    <scope>NUCLEOTIDE SEQUENCE</scope>
    <source>
        <strain evidence="2">RS5133</strain>
    </source>
</reference>
<dbReference type="GO" id="GO:0042277">
    <property type="term" value="F:peptide binding"/>
    <property type="evidence" value="ECO:0007669"/>
    <property type="project" value="TreeGrafter"/>
</dbReference>
<dbReference type="GO" id="GO:0006508">
    <property type="term" value="P:proteolysis"/>
    <property type="evidence" value="ECO:0007669"/>
    <property type="project" value="TreeGrafter"/>
</dbReference>
<protein>
    <recommendedName>
        <fullName evidence="1">Peptidase M1 membrane alanine aminopeptidase domain-containing protein</fullName>
    </recommendedName>
</protein>
<proteinExistence type="predicted"/>
<dbReference type="SUPFAM" id="SSF55486">
    <property type="entry name" value="Metalloproteases ('zincins'), catalytic domain"/>
    <property type="match status" value="1"/>
</dbReference>
<dbReference type="Proteomes" id="UP001432322">
    <property type="component" value="Unassembled WGS sequence"/>
</dbReference>
<dbReference type="GO" id="GO:0043171">
    <property type="term" value="P:peptide catabolic process"/>
    <property type="evidence" value="ECO:0007669"/>
    <property type="project" value="TreeGrafter"/>
</dbReference>
<dbReference type="InterPro" id="IPR027268">
    <property type="entry name" value="Peptidase_M4/M1_CTD_sf"/>
</dbReference>
<comment type="caution">
    <text evidence="2">The sequence shown here is derived from an EMBL/GenBank/DDBJ whole genome shotgun (WGS) entry which is preliminary data.</text>
</comment>
<keyword evidence="3" id="KW-1185">Reference proteome</keyword>
<name>A0AAV5V4E8_9BILA</name>
<dbReference type="Gene3D" id="2.60.40.1910">
    <property type="match status" value="1"/>
</dbReference>